<dbReference type="GO" id="GO:0045842">
    <property type="term" value="P:positive regulation of mitotic metaphase/anaphase transition"/>
    <property type="evidence" value="ECO:0007669"/>
    <property type="project" value="TreeGrafter"/>
</dbReference>
<dbReference type="PANTHER" id="PTHR12558">
    <property type="entry name" value="CELL DIVISION CYCLE 16,23,27"/>
    <property type="match status" value="1"/>
</dbReference>
<feature type="repeat" description="TPR" evidence="7">
    <location>
        <begin position="83"/>
        <end position="116"/>
    </location>
</feature>
<dbReference type="PROSITE" id="PS50005">
    <property type="entry name" value="TPR"/>
    <property type="match status" value="2"/>
</dbReference>
<dbReference type="SMART" id="SM00028">
    <property type="entry name" value="TPR"/>
    <property type="match status" value="2"/>
</dbReference>
<feature type="repeat" description="TPR" evidence="7">
    <location>
        <begin position="49"/>
        <end position="82"/>
    </location>
</feature>
<proteinExistence type="predicted"/>
<reference evidence="9" key="1">
    <citation type="submission" date="2022-11" db="UniProtKB">
        <authorList>
            <consortium name="WormBaseParasite"/>
        </authorList>
    </citation>
    <scope>IDENTIFICATION</scope>
</reference>
<evidence type="ECO:0000313" key="9">
    <source>
        <dbReference type="WBParaSite" id="nRc.2.0.1.t10849-RA"/>
    </source>
</evidence>
<dbReference type="GO" id="GO:0005737">
    <property type="term" value="C:cytoplasm"/>
    <property type="evidence" value="ECO:0007669"/>
    <property type="project" value="TreeGrafter"/>
</dbReference>
<evidence type="ECO:0000313" key="8">
    <source>
        <dbReference type="Proteomes" id="UP000887565"/>
    </source>
</evidence>
<evidence type="ECO:0000256" key="1">
    <source>
        <dbReference type="ARBA" id="ARBA00022618"/>
    </source>
</evidence>
<evidence type="ECO:0000256" key="6">
    <source>
        <dbReference type="ARBA" id="ARBA00023306"/>
    </source>
</evidence>
<dbReference type="GO" id="GO:0016567">
    <property type="term" value="P:protein ubiquitination"/>
    <property type="evidence" value="ECO:0007669"/>
    <property type="project" value="TreeGrafter"/>
</dbReference>
<dbReference type="AlphaFoldDB" id="A0A915I9J5"/>
<evidence type="ECO:0000256" key="2">
    <source>
        <dbReference type="ARBA" id="ARBA00022737"/>
    </source>
</evidence>
<dbReference type="PANTHER" id="PTHR12558:SF9">
    <property type="entry name" value="CELL DIVISION CYCLE PROTEIN 16 HOMOLOG"/>
    <property type="match status" value="1"/>
</dbReference>
<keyword evidence="6" id="KW-0131">Cell cycle</keyword>
<keyword evidence="1" id="KW-0132">Cell division</keyword>
<organism evidence="8 9">
    <name type="scientific">Romanomermis culicivorax</name>
    <name type="common">Nematode worm</name>
    <dbReference type="NCBI Taxonomy" id="13658"/>
    <lineage>
        <taxon>Eukaryota</taxon>
        <taxon>Metazoa</taxon>
        <taxon>Ecdysozoa</taxon>
        <taxon>Nematoda</taxon>
        <taxon>Enoplea</taxon>
        <taxon>Dorylaimia</taxon>
        <taxon>Mermithida</taxon>
        <taxon>Mermithoidea</taxon>
        <taxon>Mermithidae</taxon>
        <taxon>Romanomermis</taxon>
    </lineage>
</organism>
<name>A0A915I9J5_ROMCU</name>
<keyword evidence="2" id="KW-0677">Repeat</keyword>
<keyword evidence="4" id="KW-0833">Ubl conjugation pathway</keyword>
<evidence type="ECO:0000256" key="3">
    <source>
        <dbReference type="ARBA" id="ARBA00022776"/>
    </source>
</evidence>
<keyword evidence="3" id="KW-0498">Mitosis</keyword>
<evidence type="ECO:0000256" key="5">
    <source>
        <dbReference type="ARBA" id="ARBA00022803"/>
    </source>
</evidence>
<dbReference type="Gene3D" id="1.25.40.10">
    <property type="entry name" value="Tetratricopeptide repeat domain"/>
    <property type="match status" value="1"/>
</dbReference>
<evidence type="ECO:0000256" key="4">
    <source>
        <dbReference type="ARBA" id="ARBA00022786"/>
    </source>
</evidence>
<sequence length="178" mass="19788">QENYAEAEQNFRAAVESVIKTQEITFRSTKSSSSFGGGPSLTNADFSWEPLLNNLGHTLRKLKRYDEALEWHTKALKLLPRDASTLASIGYCHMFLENFDAAVDYFHQSLSIKRDDTFIAGILSKCMEIMCDSTYAARTLPLGANSVTFSMIHQQQNSNISMASGSSSKDDMDLTPIS</sequence>
<keyword evidence="5 7" id="KW-0802">TPR repeat</keyword>
<dbReference type="WBParaSite" id="nRc.2.0.1.t10849-RA">
    <property type="protein sequence ID" value="nRc.2.0.1.t10849-RA"/>
    <property type="gene ID" value="nRc.2.0.1.g10849"/>
</dbReference>
<evidence type="ECO:0000256" key="7">
    <source>
        <dbReference type="PROSITE-ProRule" id="PRU00339"/>
    </source>
</evidence>
<dbReference type="GO" id="GO:0031145">
    <property type="term" value="P:anaphase-promoting complex-dependent catabolic process"/>
    <property type="evidence" value="ECO:0007669"/>
    <property type="project" value="TreeGrafter"/>
</dbReference>
<dbReference type="GO" id="GO:0051301">
    <property type="term" value="P:cell division"/>
    <property type="evidence" value="ECO:0007669"/>
    <property type="project" value="UniProtKB-KW"/>
</dbReference>
<accession>A0A915I9J5</accession>
<dbReference type="GO" id="GO:0005680">
    <property type="term" value="C:anaphase-promoting complex"/>
    <property type="evidence" value="ECO:0007669"/>
    <property type="project" value="TreeGrafter"/>
</dbReference>
<protein>
    <submittedName>
        <fullName evidence="9">Uncharacterized protein</fullName>
    </submittedName>
</protein>
<dbReference type="Proteomes" id="UP000887565">
    <property type="component" value="Unplaced"/>
</dbReference>
<dbReference type="InterPro" id="IPR011990">
    <property type="entry name" value="TPR-like_helical_dom_sf"/>
</dbReference>
<dbReference type="InterPro" id="IPR019734">
    <property type="entry name" value="TPR_rpt"/>
</dbReference>
<dbReference type="SUPFAM" id="SSF48452">
    <property type="entry name" value="TPR-like"/>
    <property type="match status" value="1"/>
</dbReference>
<keyword evidence="8" id="KW-1185">Reference proteome</keyword>
<dbReference type="Pfam" id="PF13424">
    <property type="entry name" value="TPR_12"/>
    <property type="match status" value="1"/>
</dbReference>